<protein>
    <submittedName>
        <fullName evidence="6">Flavin reductase</fullName>
    </submittedName>
</protein>
<dbReference type="AlphaFoldDB" id="A0A179DAW6"/>
<dbReference type="InterPro" id="IPR012349">
    <property type="entry name" value="Split_barrel_FMN-bd"/>
</dbReference>
<accession>A0A179DAW6</accession>
<dbReference type="Pfam" id="PF01613">
    <property type="entry name" value="Flavin_Reduct"/>
    <property type="match status" value="1"/>
</dbReference>
<feature type="domain" description="Flavin reductase like" evidence="5">
    <location>
        <begin position="20"/>
        <end position="185"/>
    </location>
</feature>
<dbReference type="PANTHER" id="PTHR33798:SF5">
    <property type="entry name" value="FLAVIN REDUCTASE LIKE DOMAIN-CONTAINING PROTEIN"/>
    <property type="match status" value="1"/>
</dbReference>
<dbReference type="Proteomes" id="UP000078459">
    <property type="component" value="Unassembled WGS sequence"/>
</dbReference>
<evidence type="ECO:0000256" key="1">
    <source>
        <dbReference type="ARBA" id="ARBA00001917"/>
    </source>
</evidence>
<evidence type="ECO:0000256" key="3">
    <source>
        <dbReference type="ARBA" id="ARBA00022643"/>
    </source>
</evidence>
<dbReference type="SMART" id="SM00903">
    <property type="entry name" value="Flavin_Reduct"/>
    <property type="match status" value="1"/>
</dbReference>
<dbReference type="InterPro" id="IPR002563">
    <property type="entry name" value="Flavin_Rdtase-like_dom"/>
</dbReference>
<name>A0A179DAW6_9SPHI</name>
<reference evidence="6 7" key="2">
    <citation type="submission" date="2016-06" db="EMBL/GenBank/DDBJ databases">
        <title>Pedobacter psychrophilus sp. nov., isolated from Antarctic fragmentary rock.</title>
        <authorList>
            <person name="Svec P."/>
        </authorList>
    </citation>
    <scope>NUCLEOTIDE SEQUENCE [LARGE SCALE GENOMIC DNA]</scope>
    <source>
        <strain evidence="6 7">CCM 8644</strain>
    </source>
</reference>
<comment type="caution">
    <text evidence="6">The sequence shown here is derived from an EMBL/GenBank/DDBJ whole genome shotgun (WGS) entry which is preliminary data.</text>
</comment>
<comment type="cofactor">
    <cofactor evidence="1">
        <name>FMN</name>
        <dbReference type="ChEBI" id="CHEBI:58210"/>
    </cofactor>
</comment>
<keyword evidence="7" id="KW-1185">Reference proteome</keyword>
<dbReference type="GO" id="GO:0016646">
    <property type="term" value="F:oxidoreductase activity, acting on the CH-NH group of donors, NAD or NADP as acceptor"/>
    <property type="evidence" value="ECO:0007669"/>
    <property type="project" value="UniProtKB-ARBA"/>
</dbReference>
<dbReference type="RefSeq" id="WP_068823582.1">
    <property type="nucleotide sequence ID" value="NZ_LWHJ01000031.1"/>
</dbReference>
<reference evidence="6 7" key="1">
    <citation type="submission" date="2016-04" db="EMBL/GenBank/DDBJ databases">
        <authorList>
            <person name="Evans L.H."/>
            <person name="Alamgir A."/>
            <person name="Owens N."/>
            <person name="Weber N.D."/>
            <person name="Virtaneva K."/>
            <person name="Barbian K."/>
            <person name="Babar A."/>
            <person name="Rosenke K."/>
        </authorList>
    </citation>
    <scope>NUCLEOTIDE SEQUENCE [LARGE SCALE GENOMIC DNA]</scope>
    <source>
        <strain evidence="6 7">CCM 8644</strain>
    </source>
</reference>
<proteinExistence type="inferred from homology"/>
<dbReference type="SUPFAM" id="SSF50475">
    <property type="entry name" value="FMN-binding split barrel"/>
    <property type="match status" value="1"/>
</dbReference>
<dbReference type="Gene3D" id="2.30.110.10">
    <property type="entry name" value="Electron Transport, Fmn-binding Protein, Chain A"/>
    <property type="match status" value="1"/>
</dbReference>
<dbReference type="GO" id="GO:0010181">
    <property type="term" value="F:FMN binding"/>
    <property type="evidence" value="ECO:0007669"/>
    <property type="project" value="InterPro"/>
</dbReference>
<evidence type="ECO:0000313" key="7">
    <source>
        <dbReference type="Proteomes" id="UP000078459"/>
    </source>
</evidence>
<keyword evidence="3" id="KW-0288">FMN</keyword>
<gene>
    <name evidence="6" type="ORF">A5893_15445</name>
</gene>
<keyword evidence="2" id="KW-0285">Flavoprotein</keyword>
<dbReference type="OrthoDB" id="9794638at2"/>
<dbReference type="PANTHER" id="PTHR33798">
    <property type="entry name" value="FLAVOPROTEIN OXYGENASE"/>
    <property type="match status" value="1"/>
</dbReference>
<dbReference type="EMBL" id="LWHJ01000031">
    <property type="protein sequence ID" value="OAQ38191.1"/>
    <property type="molecule type" value="Genomic_DNA"/>
</dbReference>
<evidence type="ECO:0000256" key="4">
    <source>
        <dbReference type="ARBA" id="ARBA00038054"/>
    </source>
</evidence>
<evidence type="ECO:0000259" key="5">
    <source>
        <dbReference type="SMART" id="SM00903"/>
    </source>
</evidence>
<evidence type="ECO:0000256" key="2">
    <source>
        <dbReference type="ARBA" id="ARBA00022630"/>
    </source>
</evidence>
<sequence>MLSLNISDLTNQEAYQLLSTAIAPRPICFASTVDLAGNVNLSPFSFFNLMSSNPPICVFSPVNRGRDGSAKNTLENVREVAEVVINIVNYNMVQQTSLASTEYAKGVNEFTKAGFTEIASTKIKPPRVKEAPVQLECKVNDIIVLGNGGGAGHLIIAEVLAIHIHETILDENGKIDVFKIDQVARLGGNWYSRITKESLFEVAKPLSKLGIGIDALPYDVKNSKILTGNHLGQLGNVEHLPSDEEVEKYLQNHEIKDILDSTIGDANTRLLQIHLKAAELLDENRVEEAWKVLLVD</sequence>
<evidence type="ECO:0000313" key="6">
    <source>
        <dbReference type="EMBL" id="OAQ38191.1"/>
    </source>
</evidence>
<comment type="similarity">
    <text evidence="4">Belongs to the flavoredoxin family.</text>
</comment>
<organism evidence="6 7">
    <name type="scientific">Pedobacter psychrophilus</name>
    <dbReference type="NCBI Taxonomy" id="1826909"/>
    <lineage>
        <taxon>Bacteria</taxon>
        <taxon>Pseudomonadati</taxon>
        <taxon>Bacteroidota</taxon>
        <taxon>Sphingobacteriia</taxon>
        <taxon>Sphingobacteriales</taxon>
        <taxon>Sphingobacteriaceae</taxon>
        <taxon>Pedobacter</taxon>
    </lineage>
</organism>
<dbReference type="STRING" id="1826909.A5893_15445"/>